<name>A0A2S9H2Z8_9BURK</name>
<sequence>MGIHLLHGCAPTWVQHRQSFRNYVPENRLWTYLKSLEQKYVPWSKHGINHHVLTVDDSTQGAARACVLARELGHHVILFVNPLQIIRQVPYFFSLLDELLDQCANHTVTYGGIKYELYGLTVTRSLRRVLKADLLTISDEAALQRVRELAREFDAPDLNISHHAQTMSIDELREISSLGVEIANHGWSHLEISHLNHEQVAAHILDGQKWIQQEIGLPAEHYAVPFGTSFVSDAAQVLVRGITMLANSSLPQGELRPGQWNRFELTEELQKP</sequence>
<gene>
    <name evidence="2" type="ORF">S2091_0969</name>
</gene>
<dbReference type="GO" id="GO:0005975">
    <property type="term" value="P:carbohydrate metabolic process"/>
    <property type="evidence" value="ECO:0007669"/>
    <property type="project" value="InterPro"/>
</dbReference>
<accession>A0A2S9H2Z8</accession>
<dbReference type="Proteomes" id="UP000237839">
    <property type="component" value="Unassembled WGS sequence"/>
</dbReference>
<dbReference type="Gene3D" id="3.20.20.370">
    <property type="entry name" value="Glycoside hydrolase/deacetylase"/>
    <property type="match status" value="1"/>
</dbReference>
<protein>
    <submittedName>
        <fullName evidence="2">Polysaccharide deacetylase</fullName>
    </submittedName>
</protein>
<proteinExistence type="predicted"/>
<evidence type="ECO:0000313" key="3">
    <source>
        <dbReference type="Proteomes" id="UP000237839"/>
    </source>
</evidence>
<dbReference type="InterPro" id="IPR011330">
    <property type="entry name" value="Glyco_hydro/deAcase_b/a-brl"/>
</dbReference>
<reference evidence="2 3" key="1">
    <citation type="submission" date="2018-02" db="EMBL/GenBank/DDBJ databases">
        <title>Solimicrobium silvestre gen. nov., sp. nov., isolated from alpine forest soil.</title>
        <authorList>
            <person name="Margesin R."/>
            <person name="Albuquerque L."/>
            <person name="Zhang D.-C."/>
            <person name="Froufe H.J.C."/>
            <person name="Severino R."/>
            <person name="Roxo I."/>
            <person name="Egas C."/>
            <person name="Da Costa M.S."/>
        </authorList>
    </citation>
    <scope>NUCLEOTIDE SEQUENCE [LARGE SCALE GENOMIC DNA]</scope>
    <source>
        <strain evidence="2 3">S20-91</strain>
    </source>
</reference>
<dbReference type="AlphaFoldDB" id="A0A2S9H2Z8"/>
<dbReference type="Pfam" id="PF01522">
    <property type="entry name" value="Polysacc_deac_1"/>
    <property type="match status" value="1"/>
</dbReference>
<dbReference type="OrthoDB" id="9763050at2"/>
<dbReference type="SUPFAM" id="SSF88713">
    <property type="entry name" value="Glycoside hydrolase/deacetylase"/>
    <property type="match status" value="1"/>
</dbReference>
<keyword evidence="3" id="KW-1185">Reference proteome</keyword>
<dbReference type="InterPro" id="IPR002509">
    <property type="entry name" value="NODB_dom"/>
</dbReference>
<organism evidence="2 3">
    <name type="scientific">Solimicrobium silvestre</name>
    <dbReference type="NCBI Taxonomy" id="2099400"/>
    <lineage>
        <taxon>Bacteria</taxon>
        <taxon>Pseudomonadati</taxon>
        <taxon>Pseudomonadota</taxon>
        <taxon>Betaproteobacteria</taxon>
        <taxon>Burkholderiales</taxon>
        <taxon>Oxalobacteraceae</taxon>
        <taxon>Solimicrobium</taxon>
    </lineage>
</organism>
<evidence type="ECO:0000313" key="2">
    <source>
        <dbReference type="EMBL" id="PRC94348.1"/>
    </source>
</evidence>
<comment type="caution">
    <text evidence="2">The sequence shown here is derived from an EMBL/GenBank/DDBJ whole genome shotgun (WGS) entry which is preliminary data.</text>
</comment>
<evidence type="ECO:0000259" key="1">
    <source>
        <dbReference type="Pfam" id="PF01522"/>
    </source>
</evidence>
<dbReference type="GO" id="GO:0016810">
    <property type="term" value="F:hydrolase activity, acting on carbon-nitrogen (but not peptide) bonds"/>
    <property type="evidence" value="ECO:0007669"/>
    <property type="project" value="InterPro"/>
</dbReference>
<feature type="domain" description="NodB homology" evidence="1">
    <location>
        <begin position="169"/>
        <end position="228"/>
    </location>
</feature>
<dbReference type="EMBL" id="PUGF01000003">
    <property type="protein sequence ID" value="PRC94348.1"/>
    <property type="molecule type" value="Genomic_DNA"/>
</dbReference>